<sequence>MDIDGRLVERAPALHAERNCPVTVLFGDGHEGAPDHAPYDVIVGWCTPTYLPGTWLKQVRPGGVISTPIYVAPVARTVGHLRATVTDQAALADPTLGSATYVDMAAR</sequence>
<keyword evidence="1" id="KW-0808">Transferase</keyword>
<evidence type="ECO:0000313" key="2">
    <source>
        <dbReference type="Proteomes" id="UP000583800"/>
    </source>
</evidence>
<keyword evidence="2" id="KW-1185">Reference proteome</keyword>
<accession>A0A7X0BWR0</accession>
<dbReference type="AlphaFoldDB" id="A0A7X0BWR0"/>
<proteinExistence type="predicted"/>
<name>A0A7X0BWR0_9ACTN</name>
<gene>
    <name evidence="1" type="ORF">FHU36_000858</name>
</gene>
<dbReference type="GO" id="GO:0008168">
    <property type="term" value="F:methyltransferase activity"/>
    <property type="evidence" value="ECO:0007669"/>
    <property type="project" value="UniProtKB-KW"/>
</dbReference>
<dbReference type="EMBL" id="JACHJB010000001">
    <property type="protein sequence ID" value="MBB6344349.1"/>
    <property type="molecule type" value="Genomic_DNA"/>
</dbReference>
<dbReference type="GO" id="GO:0032259">
    <property type="term" value="P:methylation"/>
    <property type="evidence" value="ECO:0007669"/>
    <property type="project" value="UniProtKB-KW"/>
</dbReference>
<keyword evidence="1" id="KW-0489">Methyltransferase</keyword>
<dbReference type="InterPro" id="IPR029063">
    <property type="entry name" value="SAM-dependent_MTases_sf"/>
</dbReference>
<dbReference type="Proteomes" id="UP000583800">
    <property type="component" value="Unassembled WGS sequence"/>
</dbReference>
<protein>
    <submittedName>
        <fullName evidence="1">Protein-L-isoaspartate O-methyltransferase</fullName>
    </submittedName>
</protein>
<evidence type="ECO:0000313" key="1">
    <source>
        <dbReference type="EMBL" id="MBB6344349.1"/>
    </source>
</evidence>
<organism evidence="1 2">
    <name type="scientific">Nonomuraea muscovyensis</name>
    <dbReference type="NCBI Taxonomy" id="1124761"/>
    <lineage>
        <taxon>Bacteria</taxon>
        <taxon>Bacillati</taxon>
        <taxon>Actinomycetota</taxon>
        <taxon>Actinomycetes</taxon>
        <taxon>Streptosporangiales</taxon>
        <taxon>Streptosporangiaceae</taxon>
        <taxon>Nonomuraea</taxon>
    </lineage>
</organism>
<dbReference type="SUPFAM" id="SSF53335">
    <property type="entry name" value="S-adenosyl-L-methionine-dependent methyltransferases"/>
    <property type="match status" value="1"/>
</dbReference>
<dbReference type="Pfam" id="PF01135">
    <property type="entry name" value="PCMT"/>
    <property type="match status" value="1"/>
</dbReference>
<reference evidence="1 2" key="1">
    <citation type="submission" date="2020-08" db="EMBL/GenBank/DDBJ databases">
        <title>Sequencing the genomes of 1000 actinobacteria strains.</title>
        <authorList>
            <person name="Klenk H.-P."/>
        </authorList>
    </citation>
    <scope>NUCLEOTIDE SEQUENCE [LARGE SCALE GENOMIC DNA]</scope>
    <source>
        <strain evidence="1 2">DSM 45913</strain>
    </source>
</reference>
<dbReference type="Gene3D" id="3.40.50.150">
    <property type="entry name" value="Vaccinia Virus protein VP39"/>
    <property type="match status" value="1"/>
</dbReference>
<comment type="caution">
    <text evidence="1">The sequence shown here is derived from an EMBL/GenBank/DDBJ whole genome shotgun (WGS) entry which is preliminary data.</text>
</comment>